<gene>
    <name evidence="1" type="ORF">H1R20_g12407</name>
</gene>
<name>A0A9W8MD28_9AGAR</name>
<dbReference type="EMBL" id="JANBPK010001209">
    <property type="protein sequence ID" value="KAJ2924698.1"/>
    <property type="molecule type" value="Genomic_DNA"/>
</dbReference>
<evidence type="ECO:0000313" key="2">
    <source>
        <dbReference type="Proteomes" id="UP001140091"/>
    </source>
</evidence>
<accession>A0A9W8MD28</accession>
<evidence type="ECO:0000313" key="1">
    <source>
        <dbReference type="EMBL" id="KAJ2924698.1"/>
    </source>
</evidence>
<organism evidence="1 2">
    <name type="scientific">Candolleomyces eurysporus</name>
    <dbReference type="NCBI Taxonomy" id="2828524"/>
    <lineage>
        <taxon>Eukaryota</taxon>
        <taxon>Fungi</taxon>
        <taxon>Dikarya</taxon>
        <taxon>Basidiomycota</taxon>
        <taxon>Agaricomycotina</taxon>
        <taxon>Agaricomycetes</taxon>
        <taxon>Agaricomycetidae</taxon>
        <taxon>Agaricales</taxon>
        <taxon>Agaricineae</taxon>
        <taxon>Psathyrellaceae</taxon>
        <taxon>Candolleomyces</taxon>
    </lineage>
</organism>
<protein>
    <submittedName>
        <fullName evidence="1">Uncharacterized protein</fullName>
    </submittedName>
</protein>
<reference evidence="1" key="1">
    <citation type="submission" date="2022-06" db="EMBL/GenBank/DDBJ databases">
        <title>Genome Sequence of Candolleomyces eurysporus.</title>
        <authorList>
            <person name="Buettner E."/>
        </authorList>
    </citation>
    <scope>NUCLEOTIDE SEQUENCE</scope>
    <source>
        <strain evidence="1">VTCC 930004</strain>
    </source>
</reference>
<comment type="caution">
    <text evidence="1">The sequence shown here is derived from an EMBL/GenBank/DDBJ whole genome shotgun (WGS) entry which is preliminary data.</text>
</comment>
<keyword evidence="2" id="KW-1185">Reference proteome</keyword>
<dbReference type="Proteomes" id="UP001140091">
    <property type="component" value="Unassembled WGS sequence"/>
</dbReference>
<proteinExistence type="predicted"/>
<sequence length="56" mass="6615">MADTPTITSSPKHLLIDADKRPHIQYLHQHHHNQHHHSYVAFINVNHHRGADDFDY</sequence>
<feature type="non-terminal residue" evidence="1">
    <location>
        <position position="1"/>
    </location>
</feature>
<dbReference type="AlphaFoldDB" id="A0A9W8MD28"/>